<feature type="compositionally biased region" description="Basic and acidic residues" evidence="1">
    <location>
        <begin position="221"/>
        <end position="234"/>
    </location>
</feature>
<dbReference type="PANTHER" id="PTHR11567">
    <property type="entry name" value="ACID PHOSPHATASE-RELATED"/>
    <property type="match status" value="1"/>
</dbReference>
<feature type="compositionally biased region" description="Basic and acidic residues" evidence="1">
    <location>
        <begin position="195"/>
        <end position="206"/>
    </location>
</feature>
<dbReference type="PANTHER" id="PTHR11567:SF25">
    <property type="entry name" value="PROTEIN FRA10AC1"/>
    <property type="match status" value="1"/>
</dbReference>
<feature type="compositionally biased region" description="Basic residues" evidence="1">
    <location>
        <begin position="185"/>
        <end position="194"/>
    </location>
</feature>
<dbReference type="OrthoDB" id="197967at2759"/>
<dbReference type="GO" id="GO:0016791">
    <property type="term" value="F:phosphatase activity"/>
    <property type="evidence" value="ECO:0007669"/>
    <property type="project" value="TreeGrafter"/>
</dbReference>
<organism evidence="2 3">
    <name type="scientific">Obba rivulosa</name>
    <dbReference type="NCBI Taxonomy" id="1052685"/>
    <lineage>
        <taxon>Eukaryota</taxon>
        <taxon>Fungi</taxon>
        <taxon>Dikarya</taxon>
        <taxon>Basidiomycota</taxon>
        <taxon>Agaricomycotina</taxon>
        <taxon>Agaricomycetes</taxon>
        <taxon>Polyporales</taxon>
        <taxon>Gelatoporiaceae</taxon>
        <taxon>Obba</taxon>
    </lineage>
</organism>
<evidence type="ECO:0000313" key="3">
    <source>
        <dbReference type="Proteomes" id="UP000250043"/>
    </source>
</evidence>
<reference evidence="2 3" key="1">
    <citation type="submission" date="2016-07" db="EMBL/GenBank/DDBJ databases">
        <title>Draft genome of the white-rot fungus Obba rivulosa 3A-2.</title>
        <authorList>
            <consortium name="DOE Joint Genome Institute"/>
            <person name="Miettinen O."/>
            <person name="Riley R."/>
            <person name="Acob R."/>
            <person name="Barry K."/>
            <person name="Cullen D."/>
            <person name="De Vries R."/>
            <person name="Hainaut M."/>
            <person name="Hatakka A."/>
            <person name="Henrissat B."/>
            <person name="Hilden K."/>
            <person name="Kuo R."/>
            <person name="Labutti K."/>
            <person name="Lipzen A."/>
            <person name="Makela M.R."/>
            <person name="Sandor L."/>
            <person name="Spatafora J.W."/>
            <person name="Grigoriev I.V."/>
            <person name="Hibbett D.S."/>
        </authorList>
    </citation>
    <scope>NUCLEOTIDE SEQUENCE [LARGE SCALE GENOMIC DNA]</scope>
    <source>
        <strain evidence="2 3">3A-2</strain>
    </source>
</reference>
<evidence type="ECO:0008006" key="4">
    <source>
        <dbReference type="Google" id="ProtNLM"/>
    </source>
</evidence>
<name>A0A8E2DH28_9APHY</name>
<sequence>MAQEKFGSTSKAVSAPPRTEFDVLKASHRFLREDEQEGTLAWEEQVAKKYYDNLYREYAVCDLKHYKTGNFALRWRTENEVISGAGETTCGNTRCPLHAEHGENAIRPSLTTLELPFSYVEAGENKFALVKVVLCEKCVKKLTWKRNKEKEKAVRAEANKEHEAGPDGEVVRVDERREEGERHRDPGRRHRRKREREDQGDAKDNHGIGVTEHTSKKRRKLSLDGEPRAKSRST</sequence>
<accession>A0A8E2DH28</accession>
<dbReference type="AlphaFoldDB" id="A0A8E2DH28"/>
<dbReference type="EMBL" id="KV722519">
    <property type="protein sequence ID" value="OCH86622.1"/>
    <property type="molecule type" value="Genomic_DNA"/>
</dbReference>
<gene>
    <name evidence="2" type="ORF">OBBRIDRAFT_761077</name>
</gene>
<feature type="compositionally biased region" description="Basic and acidic residues" evidence="1">
    <location>
        <begin position="149"/>
        <end position="184"/>
    </location>
</feature>
<feature type="region of interest" description="Disordered" evidence="1">
    <location>
        <begin position="149"/>
        <end position="234"/>
    </location>
</feature>
<evidence type="ECO:0000313" key="2">
    <source>
        <dbReference type="EMBL" id="OCH86622.1"/>
    </source>
</evidence>
<dbReference type="Proteomes" id="UP000250043">
    <property type="component" value="Unassembled WGS sequence"/>
</dbReference>
<protein>
    <recommendedName>
        <fullName evidence="4">Protein FRA10AC1</fullName>
    </recommendedName>
</protein>
<keyword evidence="3" id="KW-1185">Reference proteome</keyword>
<proteinExistence type="predicted"/>
<dbReference type="InterPro" id="IPR019129">
    <property type="entry name" value="Folate-sensitive_fs_Fra10Ac1"/>
</dbReference>
<dbReference type="Pfam" id="PF09725">
    <property type="entry name" value="Fra10Ac1"/>
    <property type="match status" value="1"/>
</dbReference>
<dbReference type="InterPro" id="IPR050645">
    <property type="entry name" value="Histidine_acid_phosphatase"/>
</dbReference>
<evidence type="ECO:0000256" key="1">
    <source>
        <dbReference type="SAM" id="MobiDB-lite"/>
    </source>
</evidence>